<sequence>MLKKYMKEFFSDIHVLIMVVVLLMGLAFIVTEINKWSIWLALFLGMVTYTGAEYVNHRFVFHMKTPKNPLLLKFIKRIHFDHHVDPRNLKLLFLPVWYSLPQIIVISLIVYAIFGNSAFAIAYGCGIAAMLLYYEWAHYVAHQPINPKTPWGKQMKKMHLWHHFQNEDYWYGVTNPVYDKLLGTYADQKAVEKSKTARNLEKRV</sequence>
<protein>
    <submittedName>
        <fullName evidence="16">Sterol desaturase family protein</fullName>
    </submittedName>
</protein>
<feature type="transmembrane region" description="Helical" evidence="14">
    <location>
        <begin position="12"/>
        <end position="30"/>
    </location>
</feature>
<evidence type="ECO:0000256" key="10">
    <source>
        <dbReference type="ARBA" id="ARBA00023002"/>
    </source>
</evidence>
<evidence type="ECO:0000259" key="15">
    <source>
        <dbReference type="Pfam" id="PF04116"/>
    </source>
</evidence>
<keyword evidence="3" id="KW-0444">Lipid biosynthesis</keyword>
<dbReference type="PANTHER" id="PTHR12863">
    <property type="entry name" value="FATTY ACID HYDROXYLASE"/>
    <property type="match status" value="1"/>
</dbReference>
<evidence type="ECO:0000256" key="13">
    <source>
        <dbReference type="ARBA" id="ARBA00023160"/>
    </source>
</evidence>
<dbReference type="PANTHER" id="PTHR12863:SF1">
    <property type="entry name" value="FATTY ACID 2-HYDROXYLASE"/>
    <property type="match status" value="1"/>
</dbReference>
<dbReference type="EMBL" id="JAROCC010000002">
    <property type="protein sequence ID" value="MDN4606743.1"/>
    <property type="molecule type" value="Genomic_DNA"/>
</dbReference>
<keyword evidence="4 14" id="KW-0812">Transmembrane</keyword>
<evidence type="ECO:0000256" key="11">
    <source>
        <dbReference type="ARBA" id="ARBA00023098"/>
    </source>
</evidence>
<keyword evidence="11" id="KW-0443">Lipid metabolism</keyword>
<evidence type="ECO:0000256" key="3">
    <source>
        <dbReference type="ARBA" id="ARBA00022516"/>
    </source>
</evidence>
<feature type="domain" description="Fatty acid hydroxylase" evidence="15">
    <location>
        <begin position="43"/>
        <end position="184"/>
    </location>
</feature>
<dbReference type="Proteomes" id="UP001175097">
    <property type="component" value="Unassembled WGS sequence"/>
</dbReference>
<dbReference type="InterPro" id="IPR014430">
    <property type="entry name" value="Scs7"/>
</dbReference>
<feature type="transmembrane region" description="Helical" evidence="14">
    <location>
        <begin position="120"/>
        <end position="141"/>
    </location>
</feature>
<organism evidence="16 17">
    <name type="scientific">Sporosarcina highlanderae</name>
    <dbReference type="NCBI Taxonomy" id="3035916"/>
    <lineage>
        <taxon>Bacteria</taxon>
        <taxon>Bacillati</taxon>
        <taxon>Bacillota</taxon>
        <taxon>Bacilli</taxon>
        <taxon>Bacillales</taxon>
        <taxon>Caryophanaceae</taxon>
        <taxon>Sporosarcina</taxon>
    </lineage>
</organism>
<evidence type="ECO:0000256" key="12">
    <source>
        <dbReference type="ARBA" id="ARBA00023136"/>
    </source>
</evidence>
<proteinExistence type="predicted"/>
<evidence type="ECO:0000256" key="6">
    <source>
        <dbReference type="ARBA" id="ARBA00022824"/>
    </source>
</evidence>
<evidence type="ECO:0000256" key="4">
    <source>
        <dbReference type="ARBA" id="ARBA00022692"/>
    </source>
</evidence>
<evidence type="ECO:0000256" key="14">
    <source>
        <dbReference type="SAM" id="Phobius"/>
    </source>
</evidence>
<reference evidence="16" key="1">
    <citation type="submission" date="2023-03" db="EMBL/GenBank/DDBJ databases">
        <title>MT1 and MT2 Draft Genomes of Novel Species.</title>
        <authorList>
            <person name="Venkateswaran K."/>
        </authorList>
    </citation>
    <scope>NUCLEOTIDE SEQUENCE</scope>
    <source>
        <strain evidence="16">F6_3S_P_2</strain>
    </source>
</reference>
<gene>
    <name evidence="16" type="ORF">P5G49_04540</name>
</gene>
<keyword evidence="17" id="KW-1185">Reference proteome</keyword>
<evidence type="ECO:0000313" key="16">
    <source>
        <dbReference type="EMBL" id="MDN4606743.1"/>
    </source>
</evidence>
<keyword evidence="7" id="KW-0276">Fatty acid metabolism</keyword>
<comment type="cofactor">
    <cofactor evidence="1">
        <name>Zn(2+)</name>
        <dbReference type="ChEBI" id="CHEBI:29105"/>
    </cofactor>
</comment>
<evidence type="ECO:0000256" key="8">
    <source>
        <dbReference type="ARBA" id="ARBA00022833"/>
    </source>
</evidence>
<evidence type="ECO:0000313" key="17">
    <source>
        <dbReference type="Proteomes" id="UP001175097"/>
    </source>
</evidence>
<evidence type="ECO:0000256" key="1">
    <source>
        <dbReference type="ARBA" id="ARBA00001947"/>
    </source>
</evidence>
<keyword evidence="13" id="KW-0275">Fatty acid biosynthesis</keyword>
<dbReference type="Pfam" id="PF04116">
    <property type="entry name" value="FA_hydroxylase"/>
    <property type="match status" value="1"/>
</dbReference>
<keyword evidence="9 14" id="KW-1133">Transmembrane helix</keyword>
<evidence type="ECO:0000256" key="9">
    <source>
        <dbReference type="ARBA" id="ARBA00022989"/>
    </source>
</evidence>
<accession>A0ABT8JNL6</accession>
<keyword evidence="8" id="KW-0862">Zinc</keyword>
<evidence type="ECO:0000256" key="7">
    <source>
        <dbReference type="ARBA" id="ARBA00022832"/>
    </source>
</evidence>
<evidence type="ECO:0000256" key="5">
    <source>
        <dbReference type="ARBA" id="ARBA00022723"/>
    </source>
</evidence>
<comment type="caution">
    <text evidence="16">The sequence shown here is derived from an EMBL/GenBank/DDBJ whole genome shotgun (WGS) entry which is preliminary data.</text>
</comment>
<name>A0ABT8JNL6_9BACL</name>
<evidence type="ECO:0000256" key="2">
    <source>
        <dbReference type="ARBA" id="ARBA00004477"/>
    </source>
</evidence>
<keyword evidence="10" id="KW-0560">Oxidoreductase</keyword>
<dbReference type="RefSeq" id="WP_301242290.1">
    <property type="nucleotide sequence ID" value="NZ_JAROCC010000002.1"/>
</dbReference>
<feature type="transmembrane region" description="Helical" evidence="14">
    <location>
        <begin position="91"/>
        <end position="114"/>
    </location>
</feature>
<dbReference type="InterPro" id="IPR006694">
    <property type="entry name" value="Fatty_acid_hydroxylase"/>
</dbReference>
<keyword evidence="6" id="KW-0256">Endoplasmic reticulum</keyword>
<comment type="subcellular location">
    <subcellularLocation>
        <location evidence="2">Endoplasmic reticulum membrane</location>
        <topology evidence="2">Multi-pass membrane protein</topology>
    </subcellularLocation>
</comment>
<keyword evidence="12 14" id="KW-0472">Membrane</keyword>
<keyword evidence="5" id="KW-0479">Metal-binding</keyword>
<feature type="transmembrane region" description="Helical" evidence="14">
    <location>
        <begin position="36"/>
        <end position="55"/>
    </location>
</feature>